<feature type="binding site" evidence="4">
    <location>
        <position position="358"/>
    </location>
    <ligand>
        <name>Mn(2+)</name>
        <dbReference type="ChEBI" id="CHEBI:29035"/>
        <label>2</label>
    </ligand>
</feature>
<dbReference type="GO" id="GO:0006018">
    <property type="term" value="P:2-deoxyribose 1-phosphate catabolic process"/>
    <property type="evidence" value="ECO:0007669"/>
    <property type="project" value="UniProtKB-UniRule"/>
</dbReference>
<comment type="subcellular location">
    <subcellularLocation>
        <location evidence="4">Cytoplasm</location>
    </subcellularLocation>
</comment>
<dbReference type="GO" id="GO:0006015">
    <property type="term" value="P:5-phosphoribose 1-diphosphate biosynthetic process"/>
    <property type="evidence" value="ECO:0007669"/>
    <property type="project" value="UniProtKB-UniPathway"/>
</dbReference>
<dbReference type="NCBIfam" id="NF003766">
    <property type="entry name" value="PRK05362.1"/>
    <property type="match status" value="1"/>
</dbReference>
<feature type="binding site" evidence="4">
    <location>
        <position position="346"/>
    </location>
    <ligand>
        <name>Mn(2+)</name>
        <dbReference type="ChEBI" id="CHEBI:29035"/>
        <label>1</label>
    </ligand>
</feature>
<dbReference type="Pfam" id="PF01676">
    <property type="entry name" value="Metalloenzyme"/>
    <property type="match status" value="1"/>
</dbReference>
<dbReference type="InterPro" id="IPR017850">
    <property type="entry name" value="Alkaline_phosphatase_core_sf"/>
</dbReference>
<comment type="cofactor">
    <cofactor evidence="4">
        <name>Mn(2+)</name>
        <dbReference type="ChEBI" id="CHEBI:29035"/>
    </cofactor>
    <text evidence="4">Binds 2 manganese ions.</text>
</comment>
<dbReference type="NCBIfam" id="TIGR01696">
    <property type="entry name" value="deoB"/>
    <property type="match status" value="1"/>
</dbReference>
<dbReference type="GO" id="GO:0005829">
    <property type="term" value="C:cytosol"/>
    <property type="evidence" value="ECO:0007669"/>
    <property type="project" value="TreeGrafter"/>
</dbReference>
<dbReference type="InterPro" id="IPR006124">
    <property type="entry name" value="Metalloenzyme"/>
</dbReference>
<dbReference type="PANTHER" id="PTHR21110">
    <property type="entry name" value="PHOSPHOPENTOMUTASE"/>
    <property type="match status" value="1"/>
</dbReference>
<dbReference type="InterPro" id="IPR010045">
    <property type="entry name" value="DeoB"/>
</dbReference>
<evidence type="ECO:0000313" key="8">
    <source>
        <dbReference type="Proteomes" id="UP000289411"/>
    </source>
</evidence>
<evidence type="ECO:0000256" key="4">
    <source>
        <dbReference type="HAMAP-Rule" id="MF_00740"/>
    </source>
</evidence>
<dbReference type="AlphaFoldDB" id="A0A4Q2RKH3"/>
<keyword evidence="8" id="KW-1185">Reference proteome</keyword>
<dbReference type="PANTHER" id="PTHR21110:SF0">
    <property type="entry name" value="PHOSPHOPENTOMUTASE"/>
    <property type="match status" value="1"/>
</dbReference>
<dbReference type="GO" id="GO:0008973">
    <property type="term" value="F:phosphopentomutase activity"/>
    <property type="evidence" value="ECO:0007669"/>
    <property type="project" value="UniProtKB-UniRule"/>
</dbReference>
<dbReference type="HAMAP" id="MF_00740">
    <property type="entry name" value="Phosphopentomut"/>
    <property type="match status" value="1"/>
</dbReference>
<dbReference type="SUPFAM" id="SSF143856">
    <property type="entry name" value="DeoB insert domain-like"/>
    <property type="match status" value="1"/>
</dbReference>
<dbReference type="GO" id="GO:0030145">
    <property type="term" value="F:manganese ion binding"/>
    <property type="evidence" value="ECO:0007669"/>
    <property type="project" value="UniProtKB-UniRule"/>
</dbReference>
<comment type="function">
    <text evidence="4">Isomerase that catalyzes the conversion of deoxy-ribose 1-phosphate (dRib-1-P) and ribose 1-phosphate (Rib-1-P) to deoxy-ribose 5-phosphate (dRib-5-P) and ribose 5-phosphate (Rib-5-P), respectively.</text>
</comment>
<feature type="binding site" evidence="4">
    <location>
        <position position="10"/>
    </location>
    <ligand>
        <name>Mn(2+)</name>
        <dbReference type="ChEBI" id="CHEBI:29035"/>
        <label>1</label>
    </ligand>
</feature>
<evidence type="ECO:0000256" key="1">
    <source>
        <dbReference type="ARBA" id="ARBA00010373"/>
    </source>
</evidence>
<evidence type="ECO:0000256" key="3">
    <source>
        <dbReference type="ARBA" id="ARBA00023211"/>
    </source>
</evidence>
<proteinExistence type="inferred from homology"/>
<dbReference type="UniPathway" id="UPA00087">
    <property type="reaction ID" value="UER00173"/>
</dbReference>
<organism evidence="7 8">
    <name type="scientific">Lichenibacterium ramalinae</name>
    <dbReference type="NCBI Taxonomy" id="2316527"/>
    <lineage>
        <taxon>Bacteria</taxon>
        <taxon>Pseudomonadati</taxon>
        <taxon>Pseudomonadota</taxon>
        <taxon>Alphaproteobacteria</taxon>
        <taxon>Hyphomicrobiales</taxon>
        <taxon>Lichenihabitantaceae</taxon>
        <taxon>Lichenibacterium</taxon>
    </lineage>
</organism>
<dbReference type="Proteomes" id="UP000289411">
    <property type="component" value="Unassembled WGS sequence"/>
</dbReference>
<dbReference type="CDD" id="cd16009">
    <property type="entry name" value="PPM"/>
    <property type="match status" value="1"/>
</dbReference>
<dbReference type="EMBL" id="QYBC01000001">
    <property type="protein sequence ID" value="RYB07847.1"/>
    <property type="molecule type" value="Genomic_DNA"/>
</dbReference>
<feature type="domain" description="Metalloenzyme" evidence="6">
    <location>
        <begin position="3"/>
        <end position="397"/>
    </location>
</feature>
<feature type="binding site" evidence="4">
    <location>
        <position position="305"/>
    </location>
    <ligand>
        <name>Mn(2+)</name>
        <dbReference type="ChEBI" id="CHEBI:29035"/>
        <label>2</label>
    </ligand>
</feature>
<dbReference type="OrthoDB" id="9769930at2"/>
<comment type="pathway">
    <text evidence="4">Carbohydrate degradation; 2-deoxy-D-ribose 1-phosphate degradation; D-glyceraldehyde 3-phosphate and acetaldehyde from 2-deoxy-alpha-D-ribose 1-phosphate: step 1/2.</text>
</comment>
<keyword evidence="4" id="KW-0963">Cytoplasm</keyword>
<evidence type="ECO:0000313" key="7">
    <source>
        <dbReference type="EMBL" id="RYB07847.1"/>
    </source>
</evidence>
<evidence type="ECO:0000256" key="5">
    <source>
        <dbReference type="NCBIfam" id="TIGR01696"/>
    </source>
</evidence>
<dbReference type="RefSeq" id="WP_129217320.1">
    <property type="nucleotide sequence ID" value="NZ_QYBC01000001.1"/>
</dbReference>
<keyword evidence="3 4" id="KW-0464">Manganese</keyword>
<reference evidence="7 8" key="1">
    <citation type="submission" date="2018-09" db="EMBL/GenBank/DDBJ databases">
        <authorList>
            <person name="Grouzdev D.S."/>
            <person name="Krutkina M.S."/>
        </authorList>
    </citation>
    <scope>NUCLEOTIDE SEQUENCE [LARGE SCALE GENOMIC DNA]</scope>
    <source>
        <strain evidence="7 8">RmlP001</strain>
    </source>
</reference>
<dbReference type="GO" id="GO:0000287">
    <property type="term" value="F:magnesium ion binding"/>
    <property type="evidence" value="ECO:0007669"/>
    <property type="project" value="UniProtKB-UniRule"/>
</dbReference>
<gene>
    <name evidence="4" type="primary">deoB</name>
    <name evidence="7" type="ORF">D3272_01630</name>
</gene>
<dbReference type="Gene3D" id="3.40.720.10">
    <property type="entry name" value="Alkaline Phosphatase, subunit A"/>
    <property type="match status" value="1"/>
</dbReference>
<comment type="catalytic activity">
    <reaction evidence="4">
        <text>2-deoxy-alpha-D-ribose 1-phosphate = 2-deoxy-D-ribose 5-phosphate</text>
        <dbReference type="Rhea" id="RHEA:27658"/>
        <dbReference type="ChEBI" id="CHEBI:57259"/>
        <dbReference type="ChEBI" id="CHEBI:62877"/>
        <dbReference type="EC" id="5.4.2.7"/>
    </reaction>
</comment>
<feature type="binding site" evidence="4">
    <location>
        <position position="310"/>
    </location>
    <ligand>
        <name>Mn(2+)</name>
        <dbReference type="ChEBI" id="CHEBI:29035"/>
        <label>2</label>
    </ligand>
</feature>
<accession>A0A4Q2RKH3</accession>
<protein>
    <recommendedName>
        <fullName evidence="4 5">Phosphopentomutase</fullName>
        <ecNumber evidence="4 5">5.4.2.7</ecNumber>
    </recommendedName>
    <alternativeName>
        <fullName evidence="4">Phosphodeoxyribomutase</fullName>
    </alternativeName>
</protein>
<sequence length="406" mass="41586">MARAVLLVLDSVGIGGAPDAEAYGDAGADTLGHIAEACAAGRGDRAGLRAGPLALPNLDALGLGAAAAAAGGRLPPGLSADPAPGAGWGFGIEVSAGKDTPSGHWELAGTPVPEPWGYFPRTDPCFPPDLVAAFCAEVGLSGILGDRHASGTAIIDDLGEASLRGGLPILYTSVDSVLQIAAHEDAFGLDRLYAACAVARRLCDPLRIGRVIARPFTGGDAASFRRTAHRRDFAMPPPPGTVLDRAAVAGRAIVTVGKTADIFARRNTGIEHHGDGNDANVDHLVGALATLPDGGFAFANLVDFDSDHGHRRDPAGYAACLERFDRRLPQILAALRPGDLLVITADHGNDPTFPGTDHTRECVPILAHAPGGTAGAIGRRSSFADVGATLARHLGLDGTAAGRPWL</sequence>
<dbReference type="GO" id="GO:0009117">
    <property type="term" value="P:nucleotide metabolic process"/>
    <property type="evidence" value="ECO:0007669"/>
    <property type="project" value="UniProtKB-UniRule"/>
</dbReference>
<keyword evidence="4 7" id="KW-0413">Isomerase</keyword>
<dbReference type="InterPro" id="IPR024052">
    <property type="entry name" value="Phosphopentomutase_DeoB_cap_sf"/>
</dbReference>
<dbReference type="SUPFAM" id="SSF53649">
    <property type="entry name" value="Alkaline phosphatase-like"/>
    <property type="match status" value="1"/>
</dbReference>
<dbReference type="EC" id="5.4.2.7" evidence="4 5"/>
<evidence type="ECO:0000259" key="6">
    <source>
        <dbReference type="Pfam" id="PF01676"/>
    </source>
</evidence>
<comment type="catalytic activity">
    <reaction evidence="4">
        <text>alpha-D-ribose 1-phosphate = D-ribose 5-phosphate</text>
        <dbReference type="Rhea" id="RHEA:18793"/>
        <dbReference type="ChEBI" id="CHEBI:57720"/>
        <dbReference type="ChEBI" id="CHEBI:78346"/>
        <dbReference type="EC" id="5.4.2.7"/>
    </reaction>
</comment>
<comment type="similarity">
    <text evidence="1 4">Belongs to the phosphopentomutase family.</text>
</comment>
<dbReference type="GO" id="GO:0043094">
    <property type="term" value="P:metabolic compound salvage"/>
    <property type="evidence" value="ECO:0007669"/>
    <property type="project" value="UniProtKB-UniRule"/>
</dbReference>
<comment type="caution">
    <text evidence="7">The sequence shown here is derived from an EMBL/GenBank/DDBJ whole genome shotgun (WGS) entry which is preliminary data.</text>
</comment>
<dbReference type="Gene3D" id="3.30.70.1250">
    <property type="entry name" value="Phosphopentomutase"/>
    <property type="match status" value="1"/>
</dbReference>
<feature type="binding site" evidence="4">
    <location>
        <position position="347"/>
    </location>
    <ligand>
        <name>Mn(2+)</name>
        <dbReference type="ChEBI" id="CHEBI:29035"/>
        <label>1</label>
    </ligand>
</feature>
<name>A0A4Q2RKH3_9HYPH</name>
<reference evidence="7 8" key="2">
    <citation type="submission" date="2019-02" db="EMBL/GenBank/DDBJ databases">
        <title>'Lichenibacterium ramalinii' gen. nov. sp. nov., 'Lichenibacterium minor' gen. nov. sp. nov.</title>
        <authorList>
            <person name="Pankratov T."/>
        </authorList>
    </citation>
    <scope>NUCLEOTIDE SEQUENCE [LARGE SCALE GENOMIC DNA]</scope>
    <source>
        <strain evidence="7 8">RmlP001</strain>
    </source>
</reference>
<evidence type="ECO:0000256" key="2">
    <source>
        <dbReference type="ARBA" id="ARBA00022723"/>
    </source>
</evidence>
<dbReference type="PIRSF" id="PIRSF001491">
    <property type="entry name" value="Ppentomutase"/>
    <property type="match status" value="1"/>
</dbReference>
<keyword evidence="2 4" id="KW-0479">Metal-binding</keyword>